<dbReference type="AlphaFoldDB" id="F8B385"/>
<dbReference type="HOGENOM" id="CLU_090899_0_0_11"/>
<protein>
    <recommendedName>
        <fullName evidence="3">Extradiol ring-cleavage dioxygenase class III protein subunit B</fullName>
    </recommendedName>
</protein>
<dbReference type="Gene3D" id="3.40.830.10">
    <property type="entry name" value="LigB-like"/>
    <property type="match status" value="1"/>
</dbReference>
<name>F8B385_9ACTN</name>
<gene>
    <name evidence="1" type="ordered locus">FsymDg_3606</name>
</gene>
<dbReference type="EMBL" id="CP002801">
    <property type="protein sequence ID" value="AEH10885.1"/>
    <property type="molecule type" value="Genomic_DNA"/>
</dbReference>
<accession>F8B385</accession>
<evidence type="ECO:0000313" key="1">
    <source>
        <dbReference type="EMBL" id="AEH10885.1"/>
    </source>
</evidence>
<sequence>MTLTAAVVCPHPPLLVPELAAGEPVAVREPAIQAVRRLVAGGPDAVVVVGDAPRTRPYAAGESGSLAGYGVPLLVTLGSATPEAAPTLPLSLTVGAWLLGQVLWEGAVTGLGVSATTSAADAARLGAELAGSARRVALLVMGDGSARRTAGAPGGFDSRADGHDAAVAAALATGDAAALLSLDPALSRELMAAGRASWQVLAGARLADATLTATAHDPDITMSDTRTWSWMSRAEYVAAPYGVGYVVAVWEQGSPW</sequence>
<dbReference type="KEGG" id="fsy:FsymDg_3606"/>
<reference evidence="1 2" key="1">
    <citation type="submission" date="2011-05" db="EMBL/GenBank/DDBJ databases">
        <title>Complete sequence of chromosome of Frankia symbiont of Datisca glomerata.</title>
        <authorList>
            <consortium name="US DOE Joint Genome Institute"/>
            <person name="Lucas S."/>
            <person name="Han J."/>
            <person name="Lapidus A."/>
            <person name="Cheng J.-F."/>
            <person name="Goodwin L."/>
            <person name="Pitluck S."/>
            <person name="Peters L."/>
            <person name="Mikhailova N."/>
            <person name="Chertkov O."/>
            <person name="Teshima H."/>
            <person name="Han C."/>
            <person name="Tapia R."/>
            <person name="Land M."/>
            <person name="Hauser L."/>
            <person name="Kyrpides N."/>
            <person name="Ivanova N."/>
            <person name="Pagani I."/>
            <person name="Berry A."/>
            <person name="Pawlowski K."/>
            <person name="Persson T."/>
            <person name="Vanden Heuvel B."/>
            <person name="Benson D."/>
            <person name="Woyke T."/>
        </authorList>
    </citation>
    <scope>NUCLEOTIDE SEQUENCE [LARGE SCALE GENOMIC DNA]</scope>
    <source>
        <strain evidence="2">4085684</strain>
    </source>
</reference>
<dbReference type="RefSeq" id="WP_013874768.1">
    <property type="nucleotide sequence ID" value="NC_015656.1"/>
</dbReference>
<dbReference type="eggNOG" id="COG3885">
    <property type="taxonomic scope" value="Bacteria"/>
</dbReference>
<organism evidence="1 2">
    <name type="scientific">Candidatus Protofrankia datiscae</name>
    <dbReference type="NCBI Taxonomy" id="2716812"/>
    <lineage>
        <taxon>Bacteria</taxon>
        <taxon>Bacillati</taxon>
        <taxon>Actinomycetota</taxon>
        <taxon>Actinomycetes</taxon>
        <taxon>Frankiales</taxon>
        <taxon>Frankiaceae</taxon>
        <taxon>Protofrankia</taxon>
    </lineage>
</organism>
<dbReference type="Proteomes" id="UP000001549">
    <property type="component" value="Chromosome"/>
</dbReference>
<keyword evidence="2" id="KW-1185">Reference proteome</keyword>
<evidence type="ECO:0000313" key="2">
    <source>
        <dbReference type="Proteomes" id="UP000001549"/>
    </source>
</evidence>
<proteinExistence type="predicted"/>
<evidence type="ECO:0008006" key="3">
    <source>
        <dbReference type="Google" id="ProtNLM"/>
    </source>
</evidence>
<dbReference type="STRING" id="656024.FsymDg_3606"/>